<dbReference type="CDD" id="cd10979">
    <property type="entry name" value="CE4_PuuE_like"/>
    <property type="match status" value="1"/>
</dbReference>
<dbReference type="Gene3D" id="3.20.20.370">
    <property type="entry name" value="Glycoside hydrolase/deacetylase"/>
    <property type="match status" value="1"/>
</dbReference>
<comment type="similarity">
    <text evidence="2">Belongs to the polysaccharide deacetylase family.</text>
</comment>
<evidence type="ECO:0000256" key="1">
    <source>
        <dbReference type="ARBA" id="ARBA00003236"/>
    </source>
</evidence>
<evidence type="ECO:0000313" key="7">
    <source>
        <dbReference type="Proteomes" id="UP000577362"/>
    </source>
</evidence>
<evidence type="ECO:0000313" key="6">
    <source>
        <dbReference type="EMBL" id="MBB4017985.1"/>
    </source>
</evidence>
<sequence>MSQAAAIPQEHGRFPYSAIVDRPPLRWPHGARVAVWVIPNIEHFLFDRPGAAIVPATTAFVPDVLNYSWRDYGVRVGIWRLMEVMERHGIRGTAALNADVVRHYPRILEAGKTLGWEWMGHGTNNSTMINAQSEEEERHLVTTVLDAITEATGTRPRGWLSPGLSETHRTLDLLAEAGVGYVANWVNDEQPYPMRVRSGSMLSLPYSAEINDYAAFIERAQTGEDFAQTIRDQFDGLYEDGAVTGRVMAIALHPFLIGHPHRMRAFDRALAHITSRQEVWLATGSEIADWYAQHHQAR</sequence>
<evidence type="ECO:0000259" key="5">
    <source>
        <dbReference type="PROSITE" id="PS51677"/>
    </source>
</evidence>
<dbReference type="AlphaFoldDB" id="A0A840BXA6"/>
<dbReference type="InterPro" id="IPR002509">
    <property type="entry name" value="NODB_dom"/>
</dbReference>
<dbReference type="PROSITE" id="PS51677">
    <property type="entry name" value="NODB"/>
    <property type="match status" value="1"/>
</dbReference>
<keyword evidence="7" id="KW-1185">Reference proteome</keyword>
<dbReference type="Pfam" id="PF01522">
    <property type="entry name" value="Polysacc_deac_1"/>
    <property type="match status" value="1"/>
</dbReference>
<comment type="caution">
    <text evidence="6">The sequence shown here is derived from an EMBL/GenBank/DDBJ whole genome shotgun (WGS) entry which is preliminary data.</text>
</comment>
<dbReference type="InterPro" id="IPR011330">
    <property type="entry name" value="Glyco_hydro/deAcase_b/a-brl"/>
</dbReference>
<dbReference type="EMBL" id="JACIEN010000003">
    <property type="protein sequence ID" value="MBB4017985.1"/>
    <property type="molecule type" value="Genomic_DNA"/>
</dbReference>
<comment type="function">
    <text evidence="1">Is involved in generating a small heat-stable compound (Nod), an acylated oligomer of N-acetylglucosamine, that stimulates mitosis in various plant protoplasts.</text>
</comment>
<evidence type="ECO:0000256" key="2">
    <source>
        <dbReference type="ARBA" id="ARBA00010973"/>
    </source>
</evidence>
<dbReference type="GO" id="GO:0005975">
    <property type="term" value="P:carbohydrate metabolic process"/>
    <property type="evidence" value="ECO:0007669"/>
    <property type="project" value="InterPro"/>
</dbReference>
<dbReference type="PANTHER" id="PTHR43123:SF4">
    <property type="entry name" value="POLYSACCHARIDE DEACETYLASE"/>
    <property type="match status" value="1"/>
</dbReference>
<dbReference type="PANTHER" id="PTHR43123">
    <property type="entry name" value="POLYSACCHARIDE DEACETYLASE-RELATED"/>
    <property type="match status" value="1"/>
</dbReference>
<name>A0A840BXA6_9HYPH</name>
<reference evidence="6 7" key="1">
    <citation type="submission" date="2020-08" db="EMBL/GenBank/DDBJ databases">
        <title>Genomic Encyclopedia of Type Strains, Phase IV (KMG-IV): sequencing the most valuable type-strain genomes for metagenomic binning, comparative biology and taxonomic classification.</title>
        <authorList>
            <person name="Goeker M."/>
        </authorList>
    </citation>
    <scope>NUCLEOTIDE SEQUENCE [LARGE SCALE GENOMIC DNA]</scope>
    <source>
        <strain evidence="6 7">DSM 103737</strain>
    </source>
</reference>
<feature type="domain" description="NodB homology" evidence="5">
    <location>
        <begin position="64"/>
        <end position="282"/>
    </location>
</feature>
<dbReference type="SUPFAM" id="SSF88713">
    <property type="entry name" value="Glycoside hydrolase/deacetylase"/>
    <property type="match status" value="1"/>
</dbReference>
<evidence type="ECO:0000256" key="3">
    <source>
        <dbReference type="ARBA" id="ARBA00020071"/>
    </source>
</evidence>
<proteinExistence type="inferred from homology"/>
<organism evidence="6 7">
    <name type="scientific">Chelatococcus caeni</name>
    <dbReference type="NCBI Taxonomy" id="1348468"/>
    <lineage>
        <taxon>Bacteria</taxon>
        <taxon>Pseudomonadati</taxon>
        <taxon>Pseudomonadota</taxon>
        <taxon>Alphaproteobacteria</taxon>
        <taxon>Hyphomicrobiales</taxon>
        <taxon>Chelatococcaceae</taxon>
        <taxon>Chelatococcus</taxon>
    </lineage>
</organism>
<evidence type="ECO:0000256" key="4">
    <source>
        <dbReference type="ARBA" id="ARBA00032976"/>
    </source>
</evidence>
<dbReference type="RefSeq" id="WP_183317088.1">
    <property type="nucleotide sequence ID" value="NZ_JACIEN010000003.1"/>
</dbReference>
<dbReference type="GO" id="GO:0016810">
    <property type="term" value="F:hydrolase activity, acting on carbon-nitrogen (but not peptide) bonds"/>
    <property type="evidence" value="ECO:0007669"/>
    <property type="project" value="InterPro"/>
</dbReference>
<gene>
    <name evidence="6" type="ORF">GGR16_003019</name>
</gene>
<dbReference type="Proteomes" id="UP000577362">
    <property type="component" value="Unassembled WGS sequence"/>
</dbReference>
<accession>A0A840BXA6</accession>
<protein>
    <recommendedName>
        <fullName evidence="3">Chitooligosaccharide deacetylase</fullName>
    </recommendedName>
    <alternativeName>
        <fullName evidence="4">Nodulation protein B</fullName>
    </alternativeName>
</protein>